<gene>
    <name evidence="2" type="ORF">RR48_12671</name>
</gene>
<dbReference type="Proteomes" id="UP000053240">
    <property type="component" value="Unassembled WGS sequence"/>
</dbReference>
<name>A0A194QR55_PAPMA</name>
<evidence type="ECO:0000313" key="3">
    <source>
        <dbReference type="Proteomes" id="UP000053240"/>
    </source>
</evidence>
<dbReference type="EMBL" id="KQ461175">
    <property type="protein sequence ID" value="KPJ07829.1"/>
    <property type="molecule type" value="Genomic_DNA"/>
</dbReference>
<evidence type="ECO:0000313" key="2">
    <source>
        <dbReference type="EMBL" id="KPJ07829.1"/>
    </source>
</evidence>
<reference evidence="2 3" key="1">
    <citation type="journal article" date="2015" name="Nat. Commun.">
        <title>Outbred genome sequencing and CRISPR/Cas9 gene editing in butterflies.</title>
        <authorList>
            <person name="Li X."/>
            <person name="Fan D."/>
            <person name="Zhang W."/>
            <person name="Liu G."/>
            <person name="Zhang L."/>
            <person name="Zhao L."/>
            <person name="Fang X."/>
            <person name="Chen L."/>
            <person name="Dong Y."/>
            <person name="Chen Y."/>
            <person name="Ding Y."/>
            <person name="Zhao R."/>
            <person name="Feng M."/>
            <person name="Zhu Y."/>
            <person name="Feng Y."/>
            <person name="Jiang X."/>
            <person name="Zhu D."/>
            <person name="Xiang H."/>
            <person name="Feng X."/>
            <person name="Li S."/>
            <person name="Wang J."/>
            <person name="Zhang G."/>
            <person name="Kronforst M.R."/>
            <person name="Wang W."/>
        </authorList>
    </citation>
    <scope>NUCLEOTIDE SEQUENCE [LARGE SCALE GENOMIC DNA]</scope>
    <source>
        <strain evidence="2">Ya'a_city_454_Pm</strain>
        <tissue evidence="2">Whole body</tissue>
    </source>
</reference>
<feature type="signal peptide" evidence="1">
    <location>
        <begin position="1"/>
        <end position="16"/>
    </location>
</feature>
<evidence type="ECO:0000256" key="1">
    <source>
        <dbReference type="SAM" id="SignalP"/>
    </source>
</evidence>
<organism evidence="2 3">
    <name type="scientific">Papilio machaon</name>
    <name type="common">Old World swallowtail butterfly</name>
    <dbReference type="NCBI Taxonomy" id="76193"/>
    <lineage>
        <taxon>Eukaryota</taxon>
        <taxon>Metazoa</taxon>
        <taxon>Ecdysozoa</taxon>
        <taxon>Arthropoda</taxon>
        <taxon>Hexapoda</taxon>
        <taxon>Insecta</taxon>
        <taxon>Pterygota</taxon>
        <taxon>Neoptera</taxon>
        <taxon>Endopterygota</taxon>
        <taxon>Lepidoptera</taxon>
        <taxon>Glossata</taxon>
        <taxon>Ditrysia</taxon>
        <taxon>Papilionoidea</taxon>
        <taxon>Papilionidae</taxon>
        <taxon>Papilioninae</taxon>
        <taxon>Papilio</taxon>
    </lineage>
</organism>
<dbReference type="InParanoid" id="A0A194QR55"/>
<dbReference type="KEGG" id="pmac:106718479"/>
<evidence type="ECO:0008006" key="4">
    <source>
        <dbReference type="Google" id="ProtNLM"/>
    </source>
</evidence>
<proteinExistence type="predicted"/>
<protein>
    <recommendedName>
        <fullName evidence="4">IgA FC receptor</fullName>
    </recommendedName>
</protein>
<keyword evidence="3" id="KW-1185">Reference proteome</keyword>
<accession>A0A194QR55</accession>
<feature type="chain" id="PRO_5008264566" description="IgA FC receptor" evidence="1">
    <location>
        <begin position="17"/>
        <end position="117"/>
    </location>
</feature>
<dbReference type="AlphaFoldDB" id="A0A194QR55"/>
<sequence>MRTIIVLFAVLAVAIANPLPLVQLIVNIEAQDPGHPIVPRPIPEETELEVIPPDQIQLPHPQPDPSPAVLPEPVIPGGIVPEPVQLPAPVIPGVILPAPLPQPVFPEVIIPAPVIAP</sequence>
<keyword evidence="1" id="KW-0732">Signal</keyword>